<protein>
    <submittedName>
        <fullName evidence="2">TIGR03746 family integrating conjugative element protein</fullName>
    </submittedName>
</protein>
<gene>
    <name evidence="2" type="ORF">C0630_10885</name>
</gene>
<evidence type="ECO:0000256" key="1">
    <source>
        <dbReference type="SAM" id="Phobius"/>
    </source>
</evidence>
<proteinExistence type="predicted"/>
<keyword evidence="1" id="KW-0812">Transmembrane</keyword>
<reference evidence="2 3" key="1">
    <citation type="submission" date="2017-11" db="EMBL/GenBank/DDBJ databases">
        <title>Genome-resolved metagenomics identifies genetic mobility, metabolic interactions, and unexpected diversity in perchlorate-reducing communities.</title>
        <authorList>
            <person name="Barnum T.P."/>
            <person name="Figueroa I.A."/>
            <person name="Carlstrom C.I."/>
            <person name="Lucas L.N."/>
            <person name="Engelbrektson A.L."/>
            <person name="Coates J.D."/>
        </authorList>
    </citation>
    <scope>NUCLEOTIDE SEQUENCE [LARGE SCALE GENOMIC DNA]</scope>
    <source>
        <strain evidence="2">BM301</strain>
    </source>
</reference>
<dbReference type="Pfam" id="PF11444">
    <property type="entry name" value="DUF2895"/>
    <property type="match status" value="1"/>
</dbReference>
<accession>A0A2N6CW09</accession>
<dbReference type="Proteomes" id="UP000235015">
    <property type="component" value="Unassembled WGS sequence"/>
</dbReference>
<name>A0A2N6CW09_9GAMM</name>
<keyword evidence="1" id="KW-0472">Membrane</keyword>
<sequence>MRRYRYEIDNVRAHLRSLWAIIGVQIIVILALWFGWSQSPRYLTVHVPPDLRSGATLAVYEVPAANVYAFAFYIFQQINRWPDDGAKDYGKAIFRIAPYVTPRYRADLIADMELKGRQGELAYRVRGVQEVPGHGYEERRVDVLAPGVWVVWLDLDLFESVKGMTVKKTTIRYPLRVVRLSVDPETNPWGLALDGYGATGPRRLSETELNDASGQGR</sequence>
<dbReference type="AlphaFoldDB" id="A0A2N6CW09"/>
<dbReference type="EMBL" id="PKUN01000017">
    <property type="protein sequence ID" value="PLX61426.1"/>
    <property type="molecule type" value="Genomic_DNA"/>
</dbReference>
<feature type="transmembrane region" description="Helical" evidence="1">
    <location>
        <begin position="56"/>
        <end position="75"/>
    </location>
</feature>
<dbReference type="RefSeq" id="WP_273439412.1">
    <property type="nucleotide sequence ID" value="NZ_PKUN01000017.1"/>
</dbReference>
<keyword evidence="1" id="KW-1133">Transmembrane helix</keyword>
<dbReference type="NCBIfam" id="TIGR03746">
    <property type="entry name" value="conj_TIGR03746"/>
    <property type="match status" value="1"/>
</dbReference>
<comment type="caution">
    <text evidence="2">The sequence shown here is derived from an EMBL/GenBank/DDBJ whole genome shotgun (WGS) entry which is preliminary data.</text>
</comment>
<evidence type="ECO:0000313" key="3">
    <source>
        <dbReference type="Proteomes" id="UP000235015"/>
    </source>
</evidence>
<evidence type="ECO:0000313" key="2">
    <source>
        <dbReference type="EMBL" id="PLX61426.1"/>
    </source>
</evidence>
<feature type="transmembrane region" description="Helical" evidence="1">
    <location>
        <begin position="18"/>
        <end position="36"/>
    </location>
</feature>
<organism evidence="2 3">
    <name type="scientific">Sedimenticola selenatireducens</name>
    <dbReference type="NCBI Taxonomy" id="191960"/>
    <lineage>
        <taxon>Bacteria</taxon>
        <taxon>Pseudomonadati</taxon>
        <taxon>Pseudomonadota</taxon>
        <taxon>Gammaproteobacteria</taxon>
        <taxon>Chromatiales</taxon>
        <taxon>Sedimenticolaceae</taxon>
        <taxon>Sedimenticola</taxon>
    </lineage>
</organism>
<dbReference type="InterPro" id="IPR021548">
    <property type="entry name" value="DUF2895"/>
</dbReference>
<dbReference type="STRING" id="1111735.GCA_000428045_01726"/>